<proteinExistence type="predicted"/>
<name>A0A1S4EKA8_DIACI</name>
<gene>
    <name evidence="3" type="primary">LOC103516603</name>
</gene>
<sequence>MIQISLFLASPSSELNYQAVFEHYLNQQKIYIHDVIKRDYPEIYQSNNFYKPDGKLEPYMYCLSMQRFSILKNKYAPGEENMQALLRLSGLYVENEACLVAVMNGMQGTSVDKLFTMSMDVLVSRSITTAITLDPSLLHDYYLELTLSNEANLKKLSRQLFKYNILAIQKFNLTLGEEPLLIGHQRGKGRKRTITREEFGKKEVINEKEFLLVRDGDDEILVLNRRFVQDWNLEDPITIKQVTLRKEDVALFYDTQLREISNGYSSKVSKFLNDINKDLKHALCYPYVNEEAAPLHEKNESLVRFIRNMCRTNVEASKDKVGETVREKKTRQSSIPSEESVVFKTPSTPSNEEYVKIFEDSPKHEQVSESPAEDIPRYEEVRESPAETNTEDWTPSTQDRMYIMRRTLNDGSIRIPVPGEPNPERTYNEWNSIPAKPQPKVLTDPDSISHSQGVKPGQPKVLSDPDSRFHSQEIKAEQPKVLKDPDNIFLQGEKTEQSIHERLERDFKEPLNDMNGNIPDLWILNNIAYKFQAKPPEEMEKPRVNIYDILQEKLKQAETDELRGDKYNEDIEIEKAMHEDIDSWIEKSLEYNDDEIENRRDRINVYDTIRTDKSLYDAHDKMDREKHDRVNAYDSRPSKYNEYGERSKTKTLDKVYDSRPNAYDSRTNEYDSKVNAYDSKPKAYNSKSNAYDSRSNAYDSKPNAYNSKSNAYDTKPNAYNSRADKKSSRYEERIVHIDGHDNKYSRHVYIDDFDDQKRPPVRSPPMGTSPPTGERPPTGRNKRDRYEDADWWMSRRARLRAKLRKKHFYPVQDNPEYQYEYIYA</sequence>
<protein>
    <submittedName>
        <fullName evidence="3">Uncharacterized protein LOC103516603</fullName>
    </submittedName>
</protein>
<feature type="compositionally biased region" description="Polar residues" evidence="1">
    <location>
        <begin position="685"/>
        <end position="720"/>
    </location>
</feature>
<dbReference type="Proteomes" id="UP000079169">
    <property type="component" value="Unplaced"/>
</dbReference>
<dbReference type="KEGG" id="dci:103516603"/>
<feature type="region of interest" description="Disordered" evidence="1">
    <location>
        <begin position="622"/>
        <end position="646"/>
    </location>
</feature>
<keyword evidence="2" id="KW-1185">Reference proteome</keyword>
<feature type="region of interest" description="Disordered" evidence="1">
    <location>
        <begin position="412"/>
        <end position="486"/>
    </location>
</feature>
<dbReference type="RefSeq" id="XP_017302615.1">
    <property type="nucleotide sequence ID" value="XM_017447126.2"/>
</dbReference>
<organism evidence="2 3">
    <name type="scientific">Diaphorina citri</name>
    <name type="common">Asian citrus psyllid</name>
    <dbReference type="NCBI Taxonomy" id="121845"/>
    <lineage>
        <taxon>Eukaryota</taxon>
        <taxon>Metazoa</taxon>
        <taxon>Ecdysozoa</taxon>
        <taxon>Arthropoda</taxon>
        <taxon>Hexapoda</taxon>
        <taxon>Insecta</taxon>
        <taxon>Pterygota</taxon>
        <taxon>Neoptera</taxon>
        <taxon>Paraneoptera</taxon>
        <taxon>Hemiptera</taxon>
        <taxon>Sternorrhyncha</taxon>
        <taxon>Psylloidea</taxon>
        <taxon>Psyllidae</taxon>
        <taxon>Diaphorininae</taxon>
        <taxon>Diaphorina</taxon>
    </lineage>
</organism>
<evidence type="ECO:0000313" key="3">
    <source>
        <dbReference type="RefSeq" id="XP_017302615.1"/>
    </source>
</evidence>
<evidence type="ECO:0000313" key="2">
    <source>
        <dbReference type="Proteomes" id="UP000079169"/>
    </source>
</evidence>
<accession>A0A1S4EKA8</accession>
<feature type="region of interest" description="Disordered" evidence="1">
    <location>
        <begin position="752"/>
        <end position="787"/>
    </location>
</feature>
<dbReference type="GeneID" id="103516603"/>
<dbReference type="AlphaFoldDB" id="A0A1S4EKA8"/>
<feature type="compositionally biased region" description="Basic and acidic residues" evidence="1">
    <location>
        <begin position="374"/>
        <end position="385"/>
    </location>
</feature>
<reference evidence="3" key="1">
    <citation type="submission" date="2025-08" db="UniProtKB">
        <authorList>
            <consortium name="RefSeq"/>
        </authorList>
    </citation>
    <scope>IDENTIFICATION</scope>
</reference>
<feature type="region of interest" description="Disordered" evidence="1">
    <location>
        <begin position="360"/>
        <end position="394"/>
    </location>
</feature>
<dbReference type="PaxDb" id="121845-A0A1S4EKA8"/>
<feature type="region of interest" description="Disordered" evidence="1">
    <location>
        <begin position="677"/>
        <end position="729"/>
    </location>
</feature>
<evidence type="ECO:0000256" key="1">
    <source>
        <dbReference type="SAM" id="MobiDB-lite"/>
    </source>
</evidence>
<feature type="compositionally biased region" description="Basic and acidic residues" evidence="1">
    <location>
        <begin position="463"/>
        <end position="486"/>
    </location>
</feature>